<keyword evidence="4 8" id="KW-0418">Kinase</keyword>
<dbReference type="AlphaFoldDB" id="A0A0N5CZ17"/>
<dbReference type="Pfam" id="PF03770">
    <property type="entry name" value="IPK"/>
    <property type="match status" value="1"/>
</dbReference>
<dbReference type="Gene3D" id="3.30.470.160">
    <property type="entry name" value="Inositol polyphosphate kinase"/>
    <property type="match status" value="1"/>
</dbReference>
<dbReference type="GO" id="GO:0032958">
    <property type="term" value="P:inositol phosphate biosynthetic process"/>
    <property type="evidence" value="ECO:0007669"/>
    <property type="project" value="InterPro"/>
</dbReference>
<dbReference type="GO" id="GO:0051765">
    <property type="term" value="F:inositol tetrakisphosphate kinase activity"/>
    <property type="evidence" value="ECO:0007669"/>
    <property type="project" value="TreeGrafter"/>
</dbReference>
<protein>
    <recommendedName>
        <fullName evidence="8">Kinase</fullName>
        <ecNumber evidence="8">2.7.-.-</ecNumber>
    </recommendedName>
</protein>
<evidence type="ECO:0000256" key="2">
    <source>
        <dbReference type="ARBA" id="ARBA00022679"/>
    </source>
</evidence>
<evidence type="ECO:0000256" key="8">
    <source>
        <dbReference type="RuleBase" id="RU363090"/>
    </source>
</evidence>
<dbReference type="OrthoDB" id="338650at2759"/>
<keyword evidence="10" id="KW-1185">Reference proteome</keyword>
<gene>
    <name evidence="9" type="ORF">TCLT_LOCUS5705</name>
</gene>
<evidence type="ECO:0000256" key="1">
    <source>
        <dbReference type="ARBA" id="ARBA00007374"/>
    </source>
</evidence>
<dbReference type="Proteomes" id="UP000276776">
    <property type="component" value="Unassembled WGS sequence"/>
</dbReference>
<dbReference type="GO" id="GO:0005524">
    <property type="term" value="F:ATP binding"/>
    <property type="evidence" value="ECO:0007669"/>
    <property type="project" value="UniProtKB-KW"/>
</dbReference>
<comment type="similarity">
    <text evidence="1 8">Belongs to the inositol phosphokinase (IPK) family.</text>
</comment>
<evidence type="ECO:0000256" key="4">
    <source>
        <dbReference type="ARBA" id="ARBA00022777"/>
    </source>
</evidence>
<evidence type="ECO:0000313" key="10">
    <source>
        <dbReference type="Proteomes" id="UP000276776"/>
    </source>
</evidence>
<keyword evidence="3" id="KW-0547">Nucleotide-binding</keyword>
<evidence type="ECO:0000256" key="7">
    <source>
        <dbReference type="ARBA" id="ARBA00036525"/>
    </source>
</evidence>
<evidence type="ECO:0000313" key="11">
    <source>
        <dbReference type="WBParaSite" id="TCLT_0000571601-mRNA-1"/>
    </source>
</evidence>
<evidence type="ECO:0000256" key="5">
    <source>
        <dbReference type="ARBA" id="ARBA00022840"/>
    </source>
</evidence>
<keyword evidence="2 8" id="KW-0808">Transferase</keyword>
<dbReference type="InterPro" id="IPR005522">
    <property type="entry name" value="IPK"/>
</dbReference>
<accession>A0A0N5CZ17</accession>
<organism evidence="11">
    <name type="scientific">Thelazia callipaeda</name>
    <name type="common">Oriental eyeworm</name>
    <name type="synonym">Parasitic nematode</name>
    <dbReference type="NCBI Taxonomy" id="103827"/>
    <lineage>
        <taxon>Eukaryota</taxon>
        <taxon>Metazoa</taxon>
        <taxon>Ecdysozoa</taxon>
        <taxon>Nematoda</taxon>
        <taxon>Chromadorea</taxon>
        <taxon>Rhabditida</taxon>
        <taxon>Spirurina</taxon>
        <taxon>Spiruromorpha</taxon>
        <taxon>Thelazioidea</taxon>
        <taxon>Thelaziidae</taxon>
        <taxon>Thelazia</taxon>
    </lineage>
</organism>
<proteinExistence type="inferred from homology"/>
<name>A0A0N5CZ17_THECL</name>
<dbReference type="GO" id="GO:0005737">
    <property type="term" value="C:cytoplasm"/>
    <property type="evidence" value="ECO:0007669"/>
    <property type="project" value="TreeGrafter"/>
</dbReference>
<dbReference type="EMBL" id="UYYF01004358">
    <property type="protein sequence ID" value="VDN02981.1"/>
    <property type="molecule type" value="Genomic_DNA"/>
</dbReference>
<sequence>MVDEGCSVTALPLSYEWYQEQIAGHHLSIVKNGKHQIGLIKQVGSETLLKPIQEGVRGVCEVCLLFFESKIKLHILKNIITVAFYNKLKQQNHENVTILKLKSFIPKFYGLKSIQIGKKKVECIILEDLTYCYKYPCIMDIKVGKVTYDPCATKAKRLSEIIKYPEQESLGFRLTGYRMRIDDNINNLRIRDKKWGKSRTLENIVEAFAEFLSARVEEKMIVAEETLRQLYDLQKWFRSQRVFHFYASSILLIYESSLERDSNVLVKLIDFSHVFSANGVVDENYLFGLDNMVSIIEKYRDTIDSKSY</sequence>
<dbReference type="EC" id="2.7.-.-" evidence="8"/>
<dbReference type="InterPro" id="IPR038286">
    <property type="entry name" value="IPK_sf"/>
</dbReference>
<evidence type="ECO:0000256" key="6">
    <source>
        <dbReference type="ARBA" id="ARBA00036164"/>
    </source>
</evidence>
<evidence type="ECO:0000313" key="9">
    <source>
        <dbReference type="EMBL" id="VDN02981.1"/>
    </source>
</evidence>
<reference evidence="9 10" key="2">
    <citation type="submission" date="2018-11" db="EMBL/GenBank/DDBJ databases">
        <authorList>
            <consortium name="Pathogen Informatics"/>
        </authorList>
    </citation>
    <scope>NUCLEOTIDE SEQUENCE [LARGE SCALE GENOMIC DNA]</scope>
</reference>
<evidence type="ECO:0000256" key="3">
    <source>
        <dbReference type="ARBA" id="ARBA00022741"/>
    </source>
</evidence>
<dbReference type="GO" id="GO:0008440">
    <property type="term" value="F:inositol-1,4,5-trisphosphate 3-kinase activity"/>
    <property type="evidence" value="ECO:0007669"/>
    <property type="project" value="TreeGrafter"/>
</dbReference>
<comment type="catalytic activity">
    <reaction evidence="7">
        <text>1D-myo-inositol 1,3,4,6-tetrakisphosphate + ATP = 1D-myo-inositol 1,3,4,5,6-pentakisphosphate + ADP + H(+)</text>
        <dbReference type="Rhea" id="RHEA:12717"/>
        <dbReference type="ChEBI" id="CHEBI:15378"/>
        <dbReference type="ChEBI" id="CHEBI:30616"/>
        <dbReference type="ChEBI" id="CHEBI:57660"/>
        <dbReference type="ChEBI" id="CHEBI:57733"/>
        <dbReference type="ChEBI" id="CHEBI:456216"/>
        <dbReference type="EC" id="2.7.1.140"/>
    </reaction>
</comment>
<comment type="catalytic activity">
    <reaction evidence="6">
        <text>1D-myo-inositol 1,4,5-trisphosphate + 2 ATP = 1D-myo-inositol 1,3,4,5,6-pentakisphosphate + 2 ADP + 2 H(+)</text>
        <dbReference type="Rhea" id="RHEA:32359"/>
        <dbReference type="ChEBI" id="CHEBI:15378"/>
        <dbReference type="ChEBI" id="CHEBI:30616"/>
        <dbReference type="ChEBI" id="CHEBI:57733"/>
        <dbReference type="ChEBI" id="CHEBI:203600"/>
        <dbReference type="ChEBI" id="CHEBI:456216"/>
        <dbReference type="EC" id="2.7.1.151"/>
    </reaction>
</comment>
<dbReference type="STRING" id="103827.A0A0N5CZ17"/>
<keyword evidence="5" id="KW-0067">ATP-binding</keyword>
<dbReference type="WBParaSite" id="TCLT_0000571601-mRNA-1">
    <property type="protein sequence ID" value="TCLT_0000571601-mRNA-1"/>
    <property type="gene ID" value="TCLT_0000571601"/>
</dbReference>
<dbReference type="OMA" id="DCAFAAT"/>
<dbReference type="GO" id="GO:0005634">
    <property type="term" value="C:nucleus"/>
    <property type="evidence" value="ECO:0007669"/>
    <property type="project" value="TreeGrafter"/>
</dbReference>
<dbReference type="PANTHER" id="PTHR12400:SF51">
    <property type="entry name" value="INOSITOL POLYPHOSPHATE MULTIKINASE"/>
    <property type="match status" value="1"/>
</dbReference>
<dbReference type="SUPFAM" id="SSF56104">
    <property type="entry name" value="SAICAR synthase-like"/>
    <property type="match status" value="1"/>
</dbReference>
<reference evidence="11" key="1">
    <citation type="submission" date="2017-02" db="UniProtKB">
        <authorList>
            <consortium name="WormBaseParasite"/>
        </authorList>
    </citation>
    <scope>IDENTIFICATION</scope>
</reference>
<dbReference type="PANTHER" id="PTHR12400">
    <property type="entry name" value="INOSITOL POLYPHOSPHATE KINASE"/>
    <property type="match status" value="1"/>
</dbReference>